<evidence type="ECO:0000256" key="6">
    <source>
        <dbReference type="ARBA" id="ARBA00022679"/>
    </source>
</evidence>
<evidence type="ECO:0000256" key="3">
    <source>
        <dbReference type="ARBA" id="ARBA00012750"/>
    </source>
</evidence>
<comment type="function">
    <text evidence="9">Probable S-adenosyl-L-methionine-dependent methyltransferase that acts as a component of the wybutosine biosynthesis pathway. Wybutosine is a hyper modified guanosine with a tricyclic base found at the 3'-position adjacent to the anticodon of eukaryotic phenylalanine tRNA.</text>
</comment>
<dbReference type="GO" id="GO:0008033">
    <property type="term" value="P:tRNA processing"/>
    <property type="evidence" value="ECO:0007669"/>
    <property type="project" value="UniProtKB-KW"/>
</dbReference>
<evidence type="ECO:0000259" key="12">
    <source>
        <dbReference type="Pfam" id="PF02676"/>
    </source>
</evidence>
<evidence type="ECO:0000256" key="7">
    <source>
        <dbReference type="ARBA" id="ARBA00022691"/>
    </source>
</evidence>
<evidence type="ECO:0000313" key="13">
    <source>
        <dbReference type="EMBL" id="KFM61026.1"/>
    </source>
</evidence>
<accession>A0A087T7D7</accession>
<dbReference type="SUPFAM" id="SSF111278">
    <property type="entry name" value="SSo0622-like"/>
    <property type="match status" value="1"/>
</dbReference>
<evidence type="ECO:0000313" key="14">
    <source>
        <dbReference type="Proteomes" id="UP000054359"/>
    </source>
</evidence>
<feature type="non-terminal residue" evidence="13">
    <location>
        <position position="94"/>
    </location>
</feature>
<dbReference type="UniPathway" id="UPA00375"/>
<dbReference type="EMBL" id="KK113780">
    <property type="protein sequence ID" value="KFM61026.1"/>
    <property type="molecule type" value="Genomic_DNA"/>
</dbReference>
<dbReference type="PANTHER" id="PTHR48418">
    <property type="entry name" value="TRNA WYBUTOSINE-SYNTHESIZING PROTEIN 3"/>
    <property type="match status" value="1"/>
</dbReference>
<sequence length="94" mass="10388">MHVLCSTIESAKKLHAIGIQSGFRNSGFTVGKGGKITMAIRGTLSLEIPLSHNGCLLVSDEYLTYVTNICNEKMKENWNRTKRLFSNLQASVSQ</sequence>
<dbReference type="Pfam" id="PF02676">
    <property type="entry name" value="TYW3"/>
    <property type="match status" value="1"/>
</dbReference>
<keyword evidence="7" id="KW-0949">S-adenosyl-L-methionine</keyword>
<dbReference type="Proteomes" id="UP000054359">
    <property type="component" value="Unassembled WGS sequence"/>
</dbReference>
<evidence type="ECO:0000256" key="4">
    <source>
        <dbReference type="ARBA" id="ARBA00016536"/>
    </source>
</evidence>
<feature type="domain" description="tRNA wybutosine-synthesizing protein" evidence="12">
    <location>
        <begin position="1"/>
        <end position="89"/>
    </location>
</feature>
<evidence type="ECO:0000256" key="11">
    <source>
        <dbReference type="ARBA" id="ARBA00049202"/>
    </source>
</evidence>
<dbReference type="InterPro" id="IPR003827">
    <property type="entry name" value="tRNA_yW-synthesising"/>
</dbReference>
<dbReference type="AlphaFoldDB" id="A0A087T7D7"/>
<evidence type="ECO:0000256" key="8">
    <source>
        <dbReference type="ARBA" id="ARBA00022694"/>
    </source>
</evidence>
<comment type="similarity">
    <text evidence="2">Belongs to the TYW3 family.</text>
</comment>
<dbReference type="PANTHER" id="PTHR48418:SF1">
    <property type="entry name" value="TRNA WYBUTOSINE-SYNTHESIZING PROTEIN 3"/>
    <property type="match status" value="1"/>
</dbReference>
<evidence type="ECO:0000256" key="10">
    <source>
        <dbReference type="ARBA" id="ARBA00030554"/>
    </source>
</evidence>
<gene>
    <name evidence="13" type="ORF">X975_20258</name>
</gene>
<evidence type="ECO:0000256" key="9">
    <source>
        <dbReference type="ARBA" id="ARBA00025378"/>
    </source>
</evidence>
<dbReference type="Gene3D" id="3.30.1960.10">
    <property type="entry name" value="tRNA wybutosine-synthesizing-like"/>
    <property type="match status" value="1"/>
</dbReference>
<keyword evidence="5" id="KW-0489">Methyltransferase</keyword>
<name>A0A087T7D7_STEMI</name>
<dbReference type="EC" id="2.1.1.282" evidence="3"/>
<keyword evidence="6" id="KW-0808">Transferase</keyword>
<organism evidence="13 14">
    <name type="scientific">Stegodyphus mimosarum</name>
    <name type="common">African social velvet spider</name>
    <dbReference type="NCBI Taxonomy" id="407821"/>
    <lineage>
        <taxon>Eukaryota</taxon>
        <taxon>Metazoa</taxon>
        <taxon>Ecdysozoa</taxon>
        <taxon>Arthropoda</taxon>
        <taxon>Chelicerata</taxon>
        <taxon>Arachnida</taxon>
        <taxon>Araneae</taxon>
        <taxon>Araneomorphae</taxon>
        <taxon>Entelegynae</taxon>
        <taxon>Eresoidea</taxon>
        <taxon>Eresidae</taxon>
        <taxon>Stegodyphus</taxon>
    </lineage>
</organism>
<reference evidence="13 14" key="1">
    <citation type="submission" date="2013-11" db="EMBL/GenBank/DDBJ databases">
        <title>Genome sequencing of Stegodyphus mimosarum.</title>
        <authorList>
            <person name="Bechsgaard J."/>
        </authorList>
    </citation>
    <scope>NUCLEOTIDE SEQUENCE [LARGE SCALE GENOMIC DNA]</scope>
</reference>
<keyword evidence="14" id="KW-1185">Reference proteome</keyword>
<keyword evidence="8" id="KW-0819">tRNA processing</keyword>
<evidence type="ECO:0000256" key="2">
    <source>
        <dbReference type="ARBA" id="ARBA00008569"/>
    </source>
</evidence>
<dbReference type="GO" id="GO:0032259">
    <property type="term" value="P:methylation"/>
    <property type="evidence" value="ECO:0007669"/>
    <property type="project" value="UniProtKB-KW"/>
</dbReference>
<dbReference type="OMA" id="THDEACL"/>
<evidence type="ECO:0000256" key="5">
    <source>
        <dbReference type="ARBA" id="ARBA00022603"/>
    </source>
</evidence>
<dbReference type="OrthoDB" id="6413640at2759"/>
<dbReference type="InterPro" id="IPR036602">
    <property type="entry name" value="tRNA_yW-synthesising-like_sf"/>
</dbReference>
<protein>
    <recommendedName>
        <fullName evidence="4">tRNA wybutosine-synthesizing protein 3 homolog</fullName>
        <ecNumber evidence="3">2.1.1.282</ecNumber>
    </recommendedName>
    <alternativeName>
        <fullName evidence="10">tRNA(Phe) 7-((3-amino-3-carboxypropyl)-4-demethylwyosine(37)-N(4))-methyltransferase</fullName>
    </alternativeName>
</protein>
<evidence type="ECO:0000256" key="1">
    <source>
        <dbReference type="ARBA" id="ARBA00004797"/>
    </source>
</evidence>
<comment type="pathway">
    <text evidence="1">tRNA modification; wybutosine-tRNA(Phe) biosynthesis.</text>
</comment>
<comment type="catalytic activity">
    <reaction evidence="11">
        <text>4-demethyl-7-[(3S)-3-amino-3-carboxypropyl]wyosine(37) in tRNA(Phe) + S-adenosyl-L-methionine = 7-[(3S)-3-amino-3-carboxypropyl]wyosine(37) in tRNA(Phe) + S-adenosyl-L-homocysteine + H(+)</text>
        <dbReference type="Rhea" id="RHEA:36635"/>
        <dbReference type="Rhea" id="RHEA-COMP:10378"/>
        <dbReference type="Rhea" id="RHEA-COMP:10379"/>
        <dbReference type="ChEBI" id="CHEBI:15378"/>
        <dbReference type="ChEBI" id="CHEBI:57856"/>
        <dbReference type="ChEBI" id="CHEBI:59789"/>
        <dbReference type="ChEBI" id="CHEBI:73543"/>
        <dbReference type="ChEBI" id="CHEBI:73550"/>
        <dbReference type="EC" id="2.1.1.282"/>
    </reaction>
</comment>
<dbReference type="STRING" id="407821.A0A087T7D7"/>
<dbReference type="GO" id="GO:0008168">
    <property type="term" value="F:methyltransferase activity"/>
    <property type="evidence" value="ECO:0007669"/>
    <property type="project" value="UniProtKB-KW"/>
</dbReference>
<proteinExistence type="inferred from homology"/>